<evidence type="ECO:0000313" key="2">
    <source>
        <dbReference type="Proteomes" id="UP001055879"/>
    </source>
</evidence>
<organism evidence="1 2">
    <name type="scientific">Arctium lappa</name>
    <name type="common">Greater burdock</name>
    <name type="synonym">Lappa major</name>
    <dbReference type="NCBI Taxonomy" id="4217"/>
    <lineage>
        <taxon>Eukaryota</taxon>
        <taxon>Viridiplantae</taxon>
        <taxon>Streptophyta</taxon>
        <taxon>Embryophyta</taxon>
        <taxon>Tracheophyta</taxon>
        <taxon>Spermatophyta</taxon>
        <taxon>Magnoliopsida</taxon>
        <taxon>eudicotyledons</taxon>
        <taxon>Gunneridae</taxon>
        <taxon>Pentapetalae</taxon>
        <taxon>asterids</taxon>
        <taxon>campanulids</taxon>
        <taxon>Asterales</taxon>
        <taxon>Asteraceae</taxon>
        <taxon>Carduoideae</taxon>
        <taxon>Cardueae</taxon>
        <taxon>Arctiinae</taxon>
        <taxon>Arctium</taxon>
    </lineage>
</organism>
<reference evidence="2" key="1">
    <citation type="journal article" date="2022" name="Mol. Ecol. Resour.">
        <title>The genomes of chicory, endive, great burdock and yacon provide insights into Asteraceae palaeo-polyploidization history and plant inulin production.</title>
        <authorList>
            <person name="Fan W."/>
            <person name="Wang S."/>
            <person name="Wang H."/>
            <person name="Wang A."/>
            <person name="Jiang F."/>
            <person name="Liu H."/>
            <person name="Zhao H."/>
            <person name="Xu D."/>
            <person name="Zhang Y."/>
        </authorList>
    </citation>
    <scope>NUCLEOTIDE SEQUENCE [LARGE SCALE GENOMIC DNA]</scope>
    <source>
        <strain evidence="2">cv. Niubang</strain>
    </source>
</reference>
<protein>
    <submittedName>
        <fullName evidence="1">Uncharacterized protein</fullName>
    </submittedName>
</protein>
<dbReference type="Proteomes" id="UP001055879">
    <property type="component" value="Linkage Group LG04"/>
</dbReference>
<reference evidence="1 2" key="2">
    <citation type="journal article" date="2022" name="Mol. Ecol. Resour.">
        <title>The genomes of chicory, endive, great burdock and yacon provide insights into Asteraceae paleo-polyploidization history and plant inulin production.</title>
        <authorList>
            <person name="Fan W."/>
            <person name="Wang S."/>
            <person name="Wang H."/>
            <person name="Wang A."/>
            <person name="Jiang F."/>
            <person name="Liu H."/>
            <person name="Zhao H."/>
            <person name="Xu D."/>
            <person name="Zhang Y."/>
        </authorList>
    </citation>
    <scope>NUCLEOTIDE SEQUENCE [LARGE SCALE GENOMIC DNA]</scope>
    <source>
        <strain evidence="2">cv. Niubang</strain>
    </source>
</reference>
<proteinExistence type="predicted"/>
<accession>A0ACB9CPE8</accession>
<comment type="caution">
    <text evidence="1">The sequence shown here is derived from an EMBL/GenBank/DDBJ whole genome shotgun (WGS) entry which is preliminary data.</text>
</comment>
<name>A0ACB9CPE8_ARCLA</name>
<sequence length="86" mass="10202">MAVWMASGVVVAPKSGGCRRWRGKRNRRSSGMDVGVRGTLDRRGGWRWWTAGFHHEEERRWWLRRRWKPIKKGYESMQAKIGKEGF</sequence>
<dbReference type="EMBL" id="CM042050">
    <property type="protein sequence ID" value="KAI3736106.1"/>
    <property type="molecule type" value="Genomic_DNA"/>
</dbReference>
<gene>
    <name evidence="1" type="ORF">L6452_15639</name>
</gene>
<keyword evidence="2" id="KW-1185">Reference proteome</keyword>
<evidence type="ECO:0000313" key="1">
    <source>
        <dbReference type="EMBL" id="KAI3736106.1"/>
    </source>
</evidence>